<comment type="caution">
    <text evidence="1">The sequence shown here is derived from an EMBL/GenBank/DDBJ whole genome shotgun (WGS) entry which is preliminary data.</text>
</comment>
<organism evidence="1 2">
    <name type="scientific">Amycolatopsis coloradensis</name>
    <dbReference type="NCBI Taxonomy" id="76021"/>
    <lineage>
        <taxon>Bacteria</taxon>
        <taxon>Bacillati</taxon>
        <taxon>Actinomycetota</taxon>
        <taxon>Actinomycetes</taxon>
        <taxon>Pseudonocardiales</taxon>
        <taxon>Pseudonocardiaceae</taxon>
        <taxon>Amycolatopsis</taxon>
    </lineage>
</organism>
<dbReference type="EMBL" id="MQUQ01000023">
    <property type="protein sequence ID" value="OLZ44681.1"/>
    <property type="molecule type" value="Genomic_DNA"/>
</dbReference>
<accession>A0A1R0KGH4</accession>
<name>A0A1R0KGH4_9PSEU</name>
<dbReference type="Proteomes" id="UP000187486">
    <property type="component" value="Unassembled WGS sequence"/>
</dbReference>
<evidence type="ECO:0000313" key="1">
    <source>
        <dbReference type="EMBL" id="OLZ44681.1"/>
    </source>
</evidence>
<protein>
    <submittedName>
        <fullName evidence="1">Uncharacterized protein</fullName>
    </submittedName>
</protein>
<evidence type="ECO:0000313" key="2">
    <source>
        <dbReference type="Proteomes" id="UP000187486"/>
    </source>
</evidence>
<dbReference type="RefSeq" id="WP_076167292.1">
    <property type="nucleotide sequence ID" value="NZ_JBEZVB010000067.1"/>
</dbReference>
<gene>
    <name evidence="1" type="ORF">BS329_35845</name>
</gene>
<dbReference type="AlphaFoldDB" id="A0A1R0KGH4"/>
<proteinExistence type="predicted"/>
<keyword evidence="2" id="KW-1185">Reference proteome</keyword>
<reference evidence="1 2" key="1">
    <citation type="submission" date="2016-01" db="EMBL/GenBank/DDBJ databases">
        <title>Amycolatopsis coloradensis genome sequencing and assembly.</title>
        <authorList>
            <person name="Mayilraj S."/>
        </authorList>
    </citation>
    <scope>NUCLEOTIDE SEQUENCE [LARGE SCALE GENOMIC DNA]</scope>
    <source>
        <strain evidence="1 2">DSM 44225</strain>
    </source>
</reference>
<sequence length="171" mass="19115">MQPIRCRLCGYVAIYDTSLPPKIAAREDIPKFAAGDKWRRQRQRELAEAGVDLDDAVKEVSTDCPDFAHDFEDISNTEMFFGGELDEELGRRPTRAEIRTAVRAASLVSDEGGPVVPSEEQPPGTGKFSFTVGDITLWVHHGVPGDREGSVARWRERRLERWRELMSSGAG</sequence>